<dbReference type="Gene3D" id="1.20.1250.20">
    <property type="entry name" value="MFS general substrate transporter like domains"/>
    <property type="match status" value="1"/>
</dbReference>
<evidence type="ECO:0000256" key="6">
    <source>
        <dbReference type="SAM" id="MobiDB-lite"/>
    </source>
</evidence>
<feature type="transmembrane region" description="Helical" evidence="7">
    <location>
        <begin position="231"/>
        <end position="249"/>
    </location>
</feature>
<feature type="transmembrane region" description="Helical" evidence="7">
    <location>
        <begin position="96"/>
        <end position="117"/>
    </location>
</feature>
<feature type="transmembrane region" description="Helical" evidence="7">
    <location>
        <begin position="435"/>
        <end position="454"/>
    </location>
</feature>
<feature type="transmembrane region" description="Helical" evidence="7">
    <location>
        <begin position="400"/>
        <end position="423"/>
    </location>
</feature>
<name>A0ABN9PTW4_9DINO</name>
<evidence type="ECO:0000256" key="2">
    <source>
        <dbReference type="ARBA" id="ARBA00005982"/>
    </source>
</evidence>
<protein>
    <submittedName>
        <fullName evidence="8">Uncharacterized protein</fullName>
    </submittedName>
</protein>
<feature type="transmembrane region" description="Helical" evidence="7">
    <location>
        <begin position="282"/>
        <end position="301"/>
    </location>
</feature>
<feature type="transmembrane region" description="Helical" evidence="7">
    <location>
        <begin position="518"/>
        <end position="538"/>
    </location>
</feature>
<evidence type="ECO:0000256" key="1">
    <source>
        <dbReference type="ARBA" id="ARBA00004141"/>
    </source>
</evidence>
<evidence type="ECO:0000256" key="7">
    <source>
        <dbReference type="SAM" id="Phobius"/>
    </source>
</evidence>
<feature type="transmembrane region" description="Helical" evidence="7">
    <location>
        <begin position="150"/>
        <end position="170"/>
    </location>
</feature>
<dbReference type="Pfam" id="PF00854">
    <property type="entry name" value="PTR2"/>
    <property type="match status" value="1"/>
</dbReference>
<dbReference type="EMBL" id="CAUYUJ010001425">
    <property type="protein sequence ID" value="CAK0795859.1"/>
    <property type="molecule type" value="Genomic_DNA"/>
</dbReference>
<comment type="similarity">
    <text evidence="2">Belongs to the major facilitator superfamily. Proton-dependent oligopeptide transporter (POT/PTR) (TC 2.A.17) family.</text>
</comment>
<comment type="subcellular location">
    <subcellularLocation>
        <location evidence="1">Membrane</location>
        <topology evidence="1">Multi-pass membrane protein</topology>
    </subcellularLocation>
</comment>
<feature type="transmembrane region" description="Helical" evidence="7">
    <location>
        <begin position="313"/>
        <end position="337"/>
    </location>
</feature>
<feature type="transmembrane region" description="Helical" evidence="7">
    <location>
        <begin position="558"/>
        <end position="576"/>
    </location>
</feature>
<keyword evidence="5 7" id="KW-0472">Membrane</keyword>
<accession>A0ABN9PTW4</accession>
<dbReference type="PANTHER" id="PTHR11654">
    <property type="entry name" value="OLIGOPEPTIDE TRANSPORTER-RELATED"/>
    <property type="match status" value="1"/>
</dbReference>
<comment type="caution">
    <text evidence="8">The sequence shown here is derived from an EMBL/GenBank/DDBJ whole genome shotgun (WGS) entry which is preliminary data.</text>
</comment>
<sequence>MATHQEEPELASISTNSPSTYGSVKDAKSNELAEAALKDALIPDKAPPQLGIPAVCWYILVVELCERLSFYTFAGSQEFFLEHIGFPLSAASALNATMWTLCTVLAVVASWAADVVFGRYHTILVSGLLYATGAGLAAAAAWPGLESQGLYFLGMLGFMPIATAGIKANISNFGADQYDPSHPGAAAGQEKFFSVFYCSINVGAGLAYGFFTTFAASGGLGVPKSYGYFTAYALMAACMMGAVGICWAGRRGYRVHPLLKRSALASTAECLVGCAASGSHRAAMVCFGVLLLCSSIVLSAMESLIPSMGMPMMMAAFCCAGVGVLAVTVLCVNSSWLTTSVDGAPTVEEQDTQKFIKLLPTLCMGSLSFGALYNSMQFWYQQQACQMDVRLGSMQLSGSFFNIADCFAIVLMTPVILNYINPFMEKKMGKIGHDIKFGIGMAVAGVSVLVAAKLEMMRKAAAVLPVQSNCAPPGVNMSDIQGAWMMVPYFLMGVAEIYTQPTLLHFAYSQSPPSMRTFAMAASFFIQAVSSALFALLVKALSSYIPNNLNDGHLEFGYYVNMAIGLVLFVPFVMALRMHEDAERAQAGSSA</sequence>
<keyword evidence="9" id="KW-1185">Reference proteome</keyword>
<evidence type="ECO:0000256" key="4">
    <source>
        <dbReference type="ARBA" id="ARBA00022989"/>
    </source>
</evidence>
<dbReference type="InterPro" id="IPR036259">
    <property type="entry name" value="MFS_trans_sf"/>
</dbReference>
<evidence type="ECO:0000256" key="3">
    <source>
        <dbReference type="ARBA" id="ARBA00022692"/>
    </source>
</evidence>
<feature type="region of interest" description="Disordered" evidence="6">
    <location>
        <begin position="1"/>
        <end position="24"/>
    </location>
</feature>
<gene>
    <name evidence="8" type="ORF">PCOR1329_LOCUS5403</name>
</gene>
<evidence type="ECO:0000313" key="9">
    <source>
        <dbReference type="Proteomes" id="UP001189429"/>
    </source>
</evidence>
<dbReference type="Proteomes" id="UP001189429">
    <property type="component" value="Unassembled WGS sequence"/>
</dbReference>
<keyword evidence="3 7" id="KW-0812">Transmembrane</keyword>
<feature type="transmembrane region" description="Helical" evidence="7">
    <location>
        <begin position="486"/>
        <end position="506"/>
    </location>
</feature>
<evidence type="ECO:0000256" key="5">
    <source>
        <dbReference type="ARBA" id="ARBA00023136"/>
    </source>
</evidence>
<feature type="compositionally biased region" description="Polar residues" evidence="6">
    <location>
        <begin position="12"/>
        <end position="22"/>
    </location>
</feature>
<organism evidence="8 9">
    <name type="scientific">Prorocentrum cordatum</name>
    <dbReference type="NCBI Taxonomy" id="2364126"/>
    <lineage>
        <taxon>Eukaryota</taxon>
        <taxon>Sar</taxon>
        <taxon>Alveolata</taxon>
        <taxon>Dinophyceae</taxon>
        <taxon>Prorocentrales</taxon>
        <taxon>Prorocentraceae</taxon>
        <taxon>Prorocentrum</taxon>
    </lineage>
</organism>
<feature type="transmembrane region" description="Helical" evidence="7">
    <location>
        <begin position="358"/>
        <end position="380"/>
    </location>
</feature>
<feature type="transmembrane region" description="Helical" evidence="7">
    <location>
        <begin position="191"/>
        <end position="211"/>
    </location>
</feature>
<dbReference type="SUPFAM" id="SSF103473">
    <property type="entry name" value="MFS general substrate transporter"/>
    <property type="match status" value="1"/>
</dbReference>
<dbReference type="InterPro" id="IPR000109">
    <property type="entry name" value="POT_fam"/>
</dbReference>
<feature type="transmembrane region" description="Helical" evidence="7">
    <location>
        <begin position="124"/>
        <end position="144"/>
    </location>
</feature>
<proteinExistence type="inferred from homology"/>
<evidence type="ECO:0000313" key="8">
    <source>
        <dbReference type="EMBL" id="CAK0795859.1"/>
    </source>
</evidence>
<reference evidence="8" key="1">
    <citation type="submission" date="2023-10" db="EMBL/GenBank/DDBJ databases">
        <authorList>
            <person name="Chen Y."/>
            <person name="Shah S."/>
            <person name="Dougan E. K."/>
            <person name="Thang M."/>
            <person name="Chan C."/>
        </authorList>
    </citation>
    <scope>NUCLEOTIDE SEQUENCE [LARGE SCALE GENOMIC DNA]</scope>
</reference>
<keyword evidence="4 7" id="KW-1133">Transmembrane helix</keyword>